<dbReference type="GeneID" id="190815"/>
<proteinExistence type="predicted"/>
<dbReference type="InParanoid" id="Q9N2V1"/>
<dbReference type="Pfam" id="PF00046">
    <property type="entry name" value="Homeodomain"/>
    <property type="match status" value="1"/>
</dbReference>
<evidence type="ECO:0000256" key="3">
    <source>
        <dbReference type="RuleBase" id="RU000682"/>
    </source>
</evidence>
<dbReference type="SMR" id="Q9N2V1"/>
<feature type="domain" description="Homeobox" evidence="4">
    <location>
        <begin position="153"/>
        <end position="213"/>
    </location>
</feature>
<dbReference type="WormBase" id="Y97E10AM.1">
    <property type="protein sequence ID" value="CE45483"/>
    <property type="gene ID" value="WBGene00022395"/>
    <property type="gene designation" value="ceh-76"/>
</dbReference>
<dbReference type="SMART" id="SM00389">
    <property type="entry name" value="HOX"/>
    <property type="match status" value="1"/>
</dbReference>
<dbReference type="PROSITE" id="PS50071">
    <property type="entry name" value="HOMEOBOX_2"/>
    <property type="match status" value="1"/>
</dbReference>
<dbReference type="InterPro" id="IPR009057">
    <property type="entry name" value="Homeodomain-like_sf"/>
</dbReference>
<feature type="DNA-binding region" description="Homeobox" evidence="2">
    <location>
        <begin position="155"/>
        <end position="214"/>
    </location>
</feature>
<dbReference type="HOGENOM" id="CLU_1267913_0_0_1"/>
<dbReference type="RefSeq" id="NP_505056.2">
    <property type="nucleotide sequence ID" value="NM_072655.4"/>
</dbReference>
<accession>Q9N2V1</accession>
<name>Q9N2V1_CAEEL</name>
<comment type="subcellular location">
    <subcellularLocation>
        <location evidence="1 2 3">Nucleus</location>
    </subcellularLocation>
</comment>
<dbReference type="UCSC" id="Y97E10AM.1">
    <property type="organism name" value="c. elegans"/>
</dbReference>
<organism evidence="5 6">
    <name type="scientific">Caenorhabditis elegans</name>
    <dbReference type="NCBI Taxonomy" id="6239"/>
    <lineage>
        <taxon>Eukaryota</taxon>
        <taxon>Metazoa</taxon>
        <taxon>Ecdysozoa</taxon>
        <taxon>Nematoda</taxon>
        <taxon>Chromadorea</taxon>
        <taxon>Rhabditida</taxon>
        <taxon>Rhabditina</taxon>
        <taxon>Rhabditomorpha</taxon>
        <taxon>Rhabditoidea</taxon>
        <taxon>Rhabditidae</taxon>
        <taxon>Peloderinae</taxon>
        <taxon>Caenorhabditis</taxon>
    </lineage>
</organism>
<keyword evidence="2 3" id="KW-0371">Homeobox</keyword>
<evidence type="ECO:0000259" key="4">
    <source>
        <dbReference type="PROSITE" id="PS50071"/>
    </source>
</evidence>
<protein>
    <submittedName>
        <fullName evidence="5">Homeobox domain-containing protein</fullName>
    </submittedName>
</protein>
<evidence type="ECO:0000313" key="7">
    <source>
        <dbReference type="WormBase" id="Y97E10AM.1"/>
    </source>
</evidence>
<keyword evidence="6" id="KW-1185">Reference proteome</keyword>
<keyword evidence="2 3" id="KW-0539">Nucleus</keyword>
<dbReference type="STRING" id="6239.Y97E10AM.1.1"/>
<dbReference type="SUPFAM" id="SSF46689">
    <property type="entry name" value="Homeodomain-like"/>
    <property type="match status" value="1"/>
</dbReference>
<sequence length="218" mass="25783">MSSSYTISTIPYLQLPNNFSRFDLQNSTFSYDPIKYCKLDFDVEKSLRSFNQLPVLSPTFTQCYFQVLPTVNDRKIKMEQHLPRRRTTREFEIDVDFYKTKSSELLNPLEPSLHFLAPKDQYPYSSDRQITLQKRNTQAAIKRIPSKKNKCQDVRNRKSVRFSDAQINKMTMFFDTNKVPSVKSYEDVANAVGLDENQVKRWFSKMRRIAKYSKQINE</sequence>
<gene>
    <name evidence="5 7" type="primary">ceh-76</name>
    <name evidence="5" type="ORF">CELE_Y97E10AM.1</name>
    <name evidence="7" type="ORF">Y97E10AM.1</name>
</gene>
<evidence type="ECO:0000256" key="2">
    <source>
        <dbReference type="PROSITE-ProRule" id="PRU00108"/>
    </source>
</evidence>
<dbReference type="GO" id="GO:0003677">
    <property type="term" value="F:DNA binding"/>
    <property type="evidence" value="ECO:0007669"/>
    <property type="project" value="UniProtKB-UniRule"/>
</dbReference>
<dbReference type="CTD" id="190815"/>
<evidence type="ECO:0000256" key="1">
    <source>
        <dbReference type="ARBA" id="ARBA00004123"/>
    </source>
</evidence>
<dbReference type="EMBL" id="BX284605">
    <property type="protein sequence ID" value="CCD74333.1"/>
    <property type="molecule type" value="Genomic_DNA"/>
</dbReference>
<dbReference type="PaxDb" id="6239-Y97E10AM.1"/>
<dbReference type="Bgee" id="WBGene00022395">
    <property type="expression patterns" value="Expressed in embryo and 1 other cell type or tissue"/>
</dbReference>
<dbReference type="InterPro" id="IPR001356">
    <property type="entry name" value="HD"/>
</dbReference>
<dbReference type="Gene3D" id="1.10.10.60">
    <property type="entry name" value="Homeodomain-like"/>
    <property type="match status" value="1"/>
</dbReference>
<evidence type="ECO:0000313" key="5">
    <source>
        <dbReference type="EMBL" id="CCD74333.1"/>
    </source>
</evidence>
<evidence type="ECO:0000313" key="6">
    <source>
        <dbReference type="Proteomes" id="UP000001940"/>
    </source>
</evidence>
<dbReference type="Proteomes" id="UP000001940">
    <property type="component" value="Chromosome V"/>
</dbReference>
<keyword evidence="2 3" id="KW-0238">DNA-binding</keyword>
<dbReference type="CDD" id="cd00086">
    <property type="entry name" value="homeodomain"/>
    <property type="match status" value="1"/>
</dbReference>
<reference evidence="5 6" key="1">
    <citation type="journal article" date="1998" name="Science">
        <title>Genome sequence of the nematode C. elegans: a platform for investigating biology.</title>
        <authorList>
            <consortium name="The C. elegans sequencing consortium"/>
            <person name="Sulson J.E."/>
            <person name="Waterston R."/>
        </authorList>
    </citation>
    <scope>NUCLEOTIDE SEQUENCE [LARGE SCALE GENOMIC DNA]</scope>
    <source>
        <strain evidence="5 6">Bristol N2</strain>
    </source>
</reference>
<dbReference type="GO" id="GO:0005634">
    <property type="term" value="C:nucleus"/>
    <property type="evidence" value="ECO:0007669"/>
    <property type="project" value="UniProtKB-SubCell"/>
</dbReference>
<dbReference type="AGR" id="WB:WBGene00022395"/>
<dbReference type="AlphaFoldDB" id="Q9N2V1"/>
<dbReference type="KEGG" id="cel:CELE_Y97E10AM.1"/>